<feature type="binding site" evidence="17">
    <location>
        <position position="746"/>
    </location>
    <ligand>
        <name>L-glutamate</name>
        <dbReference type="ChEBI" id="CHEBI:29985"/>
    </ligand>
</feature>
<protein>
    <recommendedName>
        <fullName evidence="16">Glutamate receptor 1</fullName>
    </recommendedName>
</protein>
<evidence type="ECO:0000256" key="19">
    <source>
        <dbReference type="PIRSR" id="PIRSR601508-3"/>
    </source>
</evidence>
<evidence type="ECO:0000313" key="25">
    <source>
        <dbReference type="EMBL" id="CAF1441810.1"/>
    </source>
</evidence>
<gene>
    <name evidence="25" type="ORF">XAT740_LOCUS36367</name>
</gene>
<organism evidence="25 26">
    <name type="scientific">Adineta ricciae</name>
    <name type="common">Rotifer</name>
    <dbReference type="NCBI Taxonomy" id="249248"/>
    <lineage>
        <taxon>Eukaryota</taxon>
        <taxon>Metazoa</taxon>
        <taxon>Spiralia</taxon>
        <taxon>Gnathifera</taxon>
        <taxon>Rotifera</taxon>
        <taxon>Eurotatoria</taxon>
        <taxon>Bdelloidea</taxon>
        <taxon>Adinetida</taxon>
        <taxon>Adinetidae</taxon>
        <taxon>Adineta</taxon>
    </lineage>
</organism>
<dbReference type="Pfam" id="PF00060">
    <property type="entry name" value="Lig_chan"/>
    <property type="match status" value="1"/>
</dbReference>
<comment type="subcellular location">
    <subcellularLocation>
        <location evidence="15">Postsynaptic cell membrane</location>
        <topology evidence="15">Multi-pass membrane protein</topology>
    </subcellularLocation>
</comment>
<dbReference type="SUPFAM" id="SSF81324">
    <property type="entry name" value="Voltage-gated potassium channels"/>
    <property type="match status" value="1"/>
</dbReference>
<dbReference type="PANTHER" id="PTHR18966">
    <property type="entry name" value="IONOTROPIC GLUTAMATE RECEPTOR"/>
    <property type="match status" value="1"/>
</dbReference>
<evidence type="ECO:0000256" key="3">
    <source>
        <dbReference type="ARBA" id="ARBA00022475"/>
    </source>
</evidence>
<feature type="compositionally biased region" description="Low complexity" evidence="20">
    <location>
        <begin position="1036"/>
        <end position="1046"/>
    </location>
</feature>
<evidence type="ECO:0000256" key="22">
    <source>
        <dbReference type="SAM" id="SignalP"/>
    </source>
</evidence>
<keyword evidence="12" id="KW-0628">Postsynaptic cell membrane</keyword>
<evidence type="ECO:0000256" key="10">
    <source>
        <dbReference type="ARBA" id="ARBA00023170"/>
    </source>
</evidence>
<evidence type="ECO:0000256" key="18">
    <source>
        <dbReference type="PIRSR" id="PIRSR601508-2"/>
    </source>
</evidence>
<comment type="similarity">
    <text evidence="1">Belongs to the glutamate-gated ion channel (TC 1.A.10.1) family.</text>
</comment>
<evidence type="ECO:0000313" key="26">
    <source>
        <dbReference type="Proteomes" id="UP000663828"/>
    </source>
</evidence>
<evidence type="ECO:0000256" key="16">
    <source>
        <dbReference type="ARBA" id="ARBA00072754"/>
    </source>
</evidence>
<dbReference type="InterPro" id="IPR001508">
    <property type="entry name" value="Iono_Glu_rcpt_met"/>
</dbReference>
<dbReference type="SUPFAM" id="SSF53850">
    <property type="entry name" value="Periplasmic binding protein-like II"/>
    <property type="match status" value="1"/>
</dbReference>
<feature type="transmembrane region" description="Helical" evidence="21">
    <location>
        <begin position="572"/>
        <end position="591"/>
    </location>
</feature>
<dbReference type="PRINTS" id="PR00177">
    <property type="entry name" value="NMDARECEPTOR"/>
</dbReference>
<feature type="domain" description="Ionotropic glutamate receptor L-glutamate and glycine-binding" evidence="24">
    <location>
        <begin position="455"/>
        <end position="516"/>
    </location>
</feature>
<dbReference type="InterPro" id="IPR001320">
    <property type="entry name" value="Iontro_rcpt_C"/>
</dbReference>
<reference evidence="25" key="1">
    <citation type="submission" date="2021-02" db="EMBL/GenBank/DDBJ databases">
        <authorList>
            <person name="Nowell W R."/>
        </authorList>
    </citation>
    <scope>NUCLEOTIDE SEQUENCE</scope>
</reference>
<feature type="binding site" evidence="17">
    <location>
        <position position="698"/>
    </location>
    <ligand>
        <name>L-glutamate</name>
        <dbReference type="ChEBI" id="CHEBI:29985"/>
    </ligand>
</feature>
<keyword evidence="3" id="KW-1003">Cell membrane</keyword>
<evidence type="ECO:0000256" key="9">
    <source>
        <dbReference type="ARBA" id="ARBA00023136"/>
    </source>
</evidence>
<keyword evidence="11" id="KW-0325">Glycoprotein</keyword>
<evidence type="ECO:0000259" key="24">
    <source>
        <dbReference type="SMART" id="SM00918"/>
    </source>
</evidence>
<dbReference type="InterPro" id="IPR019594">
    <property type="entry name" value="Glu/Gly-bd"/>
</dbReference>
<dbReference type="Gene3D" id="3.40.190.10">
    <property type="entry name" value="Periplasmic binding protein-like II"/>
    <property type="match status" value="2"/>
</dbReference>
<feature type="chain" id="PRO_5033006986" description="Glutamate receptor 1" evidence="22">
    <location>
        <begin position="24"/>
        <end position="1058"/>
    </location>
</feature>
<feature type="binding site" evidence="17">
    <location>
        <position position="699"/>
    </location>
    <ligand>
        <name>L-glutamate</name>
        <dbReference type="ChEBI" id="CHEBI:29985"/>
    </ligand>
</feature>
<evidence type="ECO:0000256" key="4">
    <source>
        <dbReference type="ARBA" id="ARBA00022692"/>
    </source>
</evidence>
<feature type="site" description="Interaction with the cone snail toxin Con-ikot-ikot" evidence="18">
    <location>
        <position position="506"/>
    </location>
</feature>
<keyword evidence="7" id="KW-0770">Synapse</keyword>
<dbReference type="GO" id="GO:0005230">
    <property type="term" value="F:extracellular ligand-gated monoatomic ion channel activity"/>
    <property type="evidence" value="ECO:0007669"/>
    <property type="project" value="UniProtKB-ARBA"/>
</dbReference>
<dbReference type="AlphaFoldDB" id="A0A815NZ40"/>
<dbReference type="GO" id="GO:0034702">
    <property type="term" value="C:monoatomic ion channel complex"/>
    <property type="evidence" value="ECO:0007669"/>
    <property type="project" value="UniProtKB-ARBA"/>
</dbReference>
<proteinExistence type="inferred from homology"/>
<name>A0A815NZ40_ADIRI</name>
<keyword evidence="19" id="KW-1015">Disulfide bond</keyword>
<dbReference type="GO" id="GO:0004888">
    <property type="term" value="F:transmembrane signaling receptor activity"/>
    <property type="evidence" value="ECO:0007669"/>
    <property type="project" value="UniProtKB-ARBA"/>
</dbReference>
<dbReference type="FunFam" id="3.40.190.10:FF:000060">
    <property type="entry name" value="Glutamate receptor ionotropic, kainate 1"/>
    <property type="match status" value="1"/>
</dbReference>
<feature type="binding site" evidence="17">
    <location>
        <position position="527"/>
    </location>
    <ligand>
        <name>L-glutamate</name>
        <dbReference type="ChEBI" id="CHEBI:29985"/>
    </ligand>
</feature>
<keyword evidence="8" id="KW-0406">Ion transport</keyword>
<feature type="compositionally biased region" description="Basic and acidic residues" evidence="20">
    <location>
        <begin position="1000"/>
        <end position="1017"/>
    </location>
</feature>
<dbReference type="InterPro" id="IPR015683">
    <property type="entry name" value="Ionotropic_Glu_rcpt"/>
</dbReference>
<dbReference type="InterPro" id="IPR028082">
    <property type="entry name" value="Peripla_BP_I"/>
</dbReference>
<evidence type="ECO:0000256" key="20">
    <source>
        <dbReference type="SAM" id="MobiDB-lite"/>
    </source>
</evidence>
<dbReference type="Gene3D" id="1.10.287.70">
    <property type="match status" value="1"/>
</dbReference>
<dbReference type="SMART" id="SM00079">
    <property type="entry name" value="PBPe"/>
    <property type="match status" value="1"/>
</dbReference>
<keyword evidence="14" id="KW-0407">Ion channel</keyword>
<evidence type="ECO:0000256" key="15">
    <source>
        <dbReference type="ARBA" id="ARBA00034104"/>
    </source>
</evidence>
<evidence type="ECO:0000256" key="2">
    <source>
        <dbReference type="ARBA" id="ARBA00022448"/>
    </source>
</evidence>
<evidence type="ECO:0000259" key="23">
    <source>
        <dbReference type="SMART" id="SM00079"/>
    </source>
</evidence>
<evidence type="ECO:0000256" key="14">
    <source>
        <dbReference type="ARBA" id="ARBA00023303"/>
    </source>
</evidence>
<feature type="site" description="Interaction with the cone snail toxin Con-ikot-ikot" evidence="18">
    <location>
        <position position="704"/>
    </location>
</feature>
<feature type="transmembrane region" description="Helical" evidence="21">
    <location>
        <begin position="648"/>
        <end position="670"/>
    </location>
</feature>
<evidence type="ECO:0000256" key="11">
    <source>
        <dbReference type="ARBA" id="ARBA00023180"/>
    </source>
</evidence>
<feature type="compositionally biased region" description="Basic residues" evidence="20">
    <location>
        <begin position="964"/>
        <end position="975"/>
    </location>
</feature>
<comment type="caution">
    <text evidence="25">The sequence shown here is derived from an EMBL/GenBank/DDBJ whole genome shotgun (WGS) entry which is preliminary data.</text>
</comment>
<dbReference type="Pfam" id="PF10613">
    <property type="entry name" value="Lig_chan-Glu_bd"/>
    <property type="match status" value="1"/>
</dbReference>
<dbReference type="InterPro" id="IPR001828">
    <property type="entry name" value="ANF_lig-bd_rcpt"/>
</dbReference>
<dbReference type="FunFam" id="3.40.190.10:FF:000210">
    <property type="entry name" value="Glutamate receptor ionotropic, kainate 1"/>
    <property type="match status" value="1"/>
</dbReference>
<dbReference type="SUPFAM" id="SSF53822">
    <property type="entry name" value="Periplasmic binding protein-like I"/>
    <property type="match status" value="1"/>
</dbReference>
<evidence type="ECO:0000256" key="8">
    <source>
        <dbReference type="ARBA" id="ARBA00023065"/>
    </source>
</evidence>
<feature type="disulfide bond" evidence="19">
    <location>
        <begin position="758"/>
        <end position="813"/>
    </location>
</feature>
<feature type="binding site" evidence="17">
    <location>
        <position position="532"/>
    </location>
    <ligand>
        <name>L-glutamate</name>
        <dbReference type="ChEBI" id="CHEBI:29985"/>
    </ligand>
</feature>
<feature type="binding site" evidence="17">
    <location>
        <position position="525"/>
    </location>
    <ligand>
        <name>L-glutamate</name>
        <dbReference type="ChEBI" id="CHEBI:29985"/>
    </ligand>
</feature>
<evidence type="ECO:0000256" key="17">
    <source>
        <dbReference type="PIRSR" id="PIRSR601508-1"/>
    </source>
</evidence>
<keyword evidence="5 22" id="KW-0732">Signal</keyword>
<feature type="region of interest" description="Disordered" evidence="20">
    <location>
        <begin position="963"/>
        <end position="984"/>
    </location>
</feature>
<keyword evidence="13" id="KW-1071">Ligand-gated ion channel</keyword>
<dbReference type="SMART" id="SM00918">
    <property type="entry name" value="Lig_chan-Glu_bd"/>
    <property type="match status" value="1"/>
</dbReference>
<dbReference type="GO" id="GO:0045211">
    <property type="term" value="C:postsynaptic membrane"/>
    <property type="evidence" value="ECO:0007669"/>
    <property type="project" value="UniProtKB-SubCell"/>
</dbReference>
<sequence>MLIIAYLWSFYIIISMSVGGQQSLHPRTFDITIGGVFTDRDEGTDRQSMESIFKYAIFHYNRLAKDAHNLSFKIRIQEETLSLIAADSAVQTVQDVCSLIHQRRVQGIFGPPYSEIATLVHSICHHVDIPFINVCSSCYAAEDTNTDDMGNEIDDKSGVDRMSINLYPSDEDLNFAFHNLTHKLHWQKFLIIYDVDSGLTRLQRLLADPGIDQTDILVRQFTHYKDRSVLIDAIGRDIFNIILDLNDINTQIVLKMALQMGMINSNYHYLLTTLNAETYDLEDFKYNFVNLTAFRLFDRRHGRVQMAMDSFFAFKAIPNNETNRRLFTTSVALWTDALLAFAYAYDKLIQSRLILGEDIIRPNVSCVDARSWPLGIDLHSKFKQITFDGITGKVQFTSEGERTGFNLDILHLSEHGLAKIGVWSREYGANYTLAASSRRELFNSTLIVTTIVEPPYVMFKNSQNISEALSRNYTNHEFEGFCVDLLDELSRALKFRYKIKPIFTDRYDDMVDEVKNKVADLAVAPLTINYAREKQIDFTKPFLSLGIAVLFKLPKPEKPGLFSFLSPLSLEIWIYTFAAVFTVSFILLLIARCSPDEWRNPYPCDTEYDYLENRFTVSNTLWFSIGTLMQQGSDVSPSAISTRLVSGIWWFFTLILISSYTANLAAFLTVEKLVNPIESADDLAKQTKIKYGVVQGGSTEQFFRESSIPTYQTMWKYMTSNPDVFVKDNKEGVARVKDESYAFLMESTTIEYTVQRECNLTQIGGLLDNKGYGIGLPEGSPYRERFSEIILDLQEKGIIQKSVNKWWKGKGTCSSEKKDSKANPLGVTNVGGIFVVLLGGVVLSLFVAILEFLWHARKNHANRQHSIWWELIKEFRFSIQCGASNRKALATRRCSQCTNDQEEMEPVTAAGSHLLHPPSNRSSVASNSYMTTLQPLRHRSALERTSDLDKFDTLLMLAAERTSRHNTHHRDHQHPHCSSSSLQRRPVPLLIIEQQPSNHSLHDDPHHLRCKKNEDSSVRSSLQIPNSEDDNISRNSTDASSGSISSTNPRLPLRVSRL</sequence>
<keyword evidence="10" id="KW-0675">Receptor</keyword>
<keyword evidence="2" id="KW-0813">Transport</keyword>
<keyword evidence="26" id="KW-1185">Reference proteome</keyword>
<dbReference type="FunFam" id="1.10.287.70:FF:000064">
    <property type="entry name" value="Glutamate receptor ionotropic, kainate"/>
    <property type="match status" value="1"/>
</dbReference>
<keyword evidence="9 21" id="KW-0472">Membrane</keyword>
<accession>A0A815NZ40</accession>
<evidence type="ECO:0000256" key="5">
    <source>
        <dbReference type="ARBA" id="ARBA00022729"/>
    </source>
</evidence>
<dbReference type="Pfam" id="PF01094">
    <property type="entry name" value="ANF_receptor"/>
    <property type="match status" value="1"/>
</dbReference>
<dbReference type="Gene3D" id="3.40.50.2300">
    <property type="match status" value="2"/>
</dbReference>
<evidence type="ECO:0000256" key="1">
    <source>
        <dbReference type="ARBA" id="ARBA00008685"/>
    </source>
</evidence>
<keyword evidence="4 21" id="KW-0812">Transmembrane</keyword>
<feature type="transmembrane region" description="Helical" evidence="21">
    <location>
        <begin position="830"/>
        <end position="854"/>
    </location>
</feature>
<dbReference type="GO" id="GO:0007166">
    <property type="term" value="P:cell surface receptor signaling pathway"/>
    <property type="evidence" value="ECO:0007669"/>
    <property type="project" value="UniProtKB-ARBA"/>
</dbReference>
<feature type="domain" description="Ionotropic glutamate receptor C-terminal" evidence="23">
    <location>
        <begin position="445"/>
        <end position="809"/>
    </location>
</feature>
<feature type="region of interest" description="Disordered" evidence="20">
    <location>
        <begin position="997"/>
        <end position="1058"/>
    </location>
</feature>
<evidence type="ECO:0000256" key="7">
    <source>
        <dbReference type="ARBA" id="ARBA00023018"/>
    </source>
</evidence>
<feature type="site" description="Crucial to convey clamshell closure to channel opening" evidence="18">
    <location>
        <position position="677"/>
    </location>
</feature>
<feature type="signal peptide" evidence="22">
    <location>
        <begin position="1"/>
        <end position="23"/>
    </location>
</feature>
<keyword evidence="6 21" id="KW-1133">Transmembrane helix</keyword>
<evidence type="ECO:0000256" key="13">
    <source>
        <dbReference type="ARBA" id="ARBA00023286"/>
    </source>
</evidence>
<evidence type="ECO:0000256" key="6">
    <source>
        <dbReference type="ARBA" id="ARBA00022989"/>
    </source>
</evidence>
<dbReference type="EMBL" id="CAJNOR010003724">
    <property type="protein sequence ID" value="CAF1441810.1"/>
    <property type="molecule type" value="Genomic_DNA"/>
</dbReference>
<evidence type="ECO:0000256" key="12">
    <source>
        <dbReference type="ARBA" id="ARBA00023257"/>
    </source>
</evidence>
<dbReference type="Proteomes" id="UP000663828">
    <property type="component" value="Unassembled WGS sequence"/>
</dbReference>
<evidence type="ECO:0000256" key="21">
    <source>
        <dbReference type="SAM" id="Phobius"/>
    </source>
</evidence>